<dbReference type="EMBL" id="LCDO01000023">
    <property type="protein sequence ID" value="KKS55648.1"/>
    <property type="molecule type" value="Genomic_DNA"/>
</dbReference>
<comment type="caution">
    <text evidence="2">The sequence shown here is derived from an EMBL/GenBank/DDBJ whole genome shotgun (WGS) entry which is preliminary data.</text>
</comment>
<dbReference type="AlphaFoldDB" id="A0A0G1D156"/>
<proteinExistence type="predicted"/>
<protein>
    <submittedName>
        <fullName evidence="2">Uncharacterized protein</fullName>
    </submittedName>
</protein>
<dbReference type="Proteomes" id="UP000034837">
    <property type="component" value="Unassembled WGS sequence"/>
</dbReference>
<evidence type="ECO:0000313" key="2">
    <source>
        <dbReference type="EMBL" id="KKS55648.1"/>
    </source>
</evidence>
<feature type="region of interest" description="Disordered" evidence="1">
    <location>
        <begin position="460"/>
        <end position="508"/>
    </location>
</feature>
<sequence length="630" mass="69245">MTKQKLSYEFAPTGGGTETGFNDSVTNRFDGNVAYFLAREAIQNIIDATVQKPAKAVFEMKTIKPSDLPDPKGLEAIFQACRDYKSHDKDSVKFFGYALGLFKSDASLSMFRIGDYNTCGLTGGDEDQKGAYYSLLKSVGSTSKGEGKGGSFGLGKGAYFAASILRTIFVSSVTENKDVVFQGKLRLVSHIYNGEPMQGDGSFGYSGQKPVRTVGDIPTLFRRKEVGTDIFIVGYEDSEDWKDHITKSVLNYFWNSILNGLLEVKVGNVEITAKNLEDVMGKYFVEGQLDAKDNPTPLPFFNAYKNGKVISRDFPILGKCSLHILTGDKYPNRICYMRGTGMVIQKKSHPSMKSYAGVFVCDAANKRGNEILRDMENATHDKWSHEFVKDKEDPRSKENAKNAEKEIRDFVNEVILGLVELREAESLHVPGLQKLIYLPGENESGIPIGGGALLAGEYSDEETGAETGADESTPSKKSEPVTIQDSIVTNRKDQTSGSGPDVPRKKERTGVVVIRKTKKKMGGRGTQGGRVIENIAYRTFASKGSNGEEEHIIIVRGSANVACSLSIQAGTDDAYAPVKMTSVRDEHGKAMKISDEKITDLVFDQNGLIQLRVTFDSQERYSLNVTAYEI</sequence>
<gene>
    <name evidence="2" type="ORF">UV20_C0023G0008</name>
</gene>
<organism evidence="2 3">
    <name type="scientific">Candidatus Magasanikbacteria bacterium GW2011_GWA2_42_32</name>
    <dbReference type="NCBI Taxonomy" id="1619039"/>
    <lineage>
        <taxon>Bacteria</taxon>
        <taxon>Candidatus Magasanikiibacteriota</taxon>
    </lineage>
</organism>
<accession>A0A0G1D156</accession>
<evidence type="ECO:0000313" key="3">
    <source>
        <dbReference type="Proteomes" id="UP000034837"/>
    </source>
</evidence>
<evidence type="ECO:0000256" key="1">
    <source>
        <dbReference type="SAM" id="MobiDB-lite"/>
    </source>
</evidence>
<reference evidence="2 3" key="1">
    <citation type="journal article" date="2015" name="Nature">
        <title>rRNA introns, odd ribosomes, and small enigmatic genomes across a large radiation of phyla.</title>
        <authorList>
            <person name="Brown C.T."/>
            <person name="Hug L.A."/>
            <person name="Thomas B.C."/>
            <person name="Sharon I."/>
            <person name="Castelle C.J."/>
            <person name="Singh A."/>
            <person name="Wilkins M.J."/>
            <person name="Williams K.H."/>
            <person name="Banfield J.F."/>
        </authorList>
    </citation>
    <scope>NUCLEOTIDE SEQUENCE [LARGE SCALE GENOMIC DNA]</scope>
</reference>
<name>A0A0G1D156_9BACT</name>